<evidence type="ECO:0000259" key="4">
    <source>
        <dbReference type="PROSITE" id="PS51459"/>
    </source>
</evidence>
<keyword evidence="6" id="KW-1185">Reference proteome</keyword>
<keyword evidence="2" id="KW-0547">Nucleotide-binding</keyword>
<dbReference type="InterPro" id="IPR040198">
    <property type="entry name" value="Fido_containing"/>
</dbReference>
<evidence type="ECO:0000256" key="3">
    <source>
        <dbReference type="SAM" id="MobiDB-lite"/>
    </source>
</evidence>
<dbReference type="Proteomes" id="UP001375240">
    <property type="component" value="Unassembled WGS sequence"/>
</dbReference>
<dbReference type="InterPro" id="IPR003812">
    <property type="entry name" value="Fido"/>
</dbReference>
<dbReference type="InterPro" id="IPR036597">
    <property type="entry name" value="Fido-like_dom_sf"/>
</dbReference>
<comment type="caution">
    <text evidence="5">The sequence shown here is derived from an EMBL/GenBank/DDBJ whole genome shotgun (WGS) entry which is preliminary data.</text>
</comment>
<dbReference type="PROSITE" id="PS51459">
    <property type="entry name" value="FIDO"/>
    <property type="match status" value="1"/>
</dbReference>
<feature type="domain" description="Fido" evidence="4">
    <location>
        <begin position="228"/>
        <end position="383"/>
    </location>
</feature>
<feature type="compositionally biased region" description="Basic and acidic residues" evidence="3">
    <location>
        <begin position="1"/>
        <end position="12"/>
    </location>
</feature>
<feature type="active site" evidence="1">
    <location>
        <position position="322"/>
    </location>
</feature>
<accession>A0AAV9V4Y0</accession>
<keyword evidence="2" id="KW-0067">ATP-binding</keyword>
<feature type="binding site" evidence="2">
    <location>
        <begin position="326"/>
        <end position="333"/>
    </location>
    <ligand>
        <name>ATP</name>
        <dbReference type="ChEBI" id="CHEBI:30616"/>
    </ligand>
</feature>
<evidence type="ECO:0000256" key="1">
    <source>
        <dbReference type="PIRSR" id="PIRSR640198-1"/>
    </source>
</evidence>
<gene>
    <name evidence="5" type="ORF">TWF696_005540</name>
</gene>
<sequence>MSDEIYPQREEGGSGAGKSTLDVVPDVEAPEASEPSMSTLRRIMGDGNHPVWPKWSTLRRAGVEPITAGNPLIFRIKIQAGVMDYTKATSEAGTAEEIVADAAESITAIRTAATEMGPTAFDKLQEELVDQMTRVVFGSNLVERAGLPLAETTKLCRIVFAGNWSTSDDPATILRPADYHERLEKLVQETGQQSDLQHTTVRDRREVINHAGALMYMISRVIDANEPFSEALIRNTHRILVRGVDALGANGKVTPSDQYAGFYRRDHVAAGNCNFVNPTFVPKNMKSFVEDLNQSLYAAEETGVLDPFYIAAHACSEFVNIHPFLDGNGRSCRLILNTILLKYAGVLAPIGESEELRSEYLGIARRRGEEECGSGELALYTLGKASASLRRLREKIFS</sequence>
<dbReference type="PANTHER" id="PTHR13504">
    <property type="entry name" value="FIDO DOMAIN-CONTAINING PROTEIN DDB_G0283145"/>
    <property type="match status" value="1"/>
</dbReference>
<feature type="region of interest" description="Disordered" evidence="3">
    <location>
        <begin position="1"/>
        <end position="36"/>
    </location>
</feature>
<name>A0AAV9V4Y0_9PEZI</name>
<dbReference type="SUPFAM" id="SSF140931">
    <property type="entry name" value="Fic-like"/>
    <property type="match status" value="1"/>
</dbReference>
<evidence type="ECO:0000256" key="2">
    <source>
        <dbReference type="PIRSR" id="PIRSR640198-2"/>
    </source>
</evidence>
<evidence type="ECO:0000313" key="5">
    <source>
        <dbReference type="EMBL" id="KAK6353578.1"/>
    </source>
</evidence>
<organism evidence="5 6">
    <name type="scientific">Orbilia brochopaga</name>
    <dbReference type="NCBI Taxonomy" id="3140254"/>
    <lineage>
        <taxon>Eukaryota</taxon>
        <taxon>Fungi</taxon>
        <taxon>Dikarya</taxon>
        <taxon>Ascomycota</taxon>
        <taxon>Pezizomycotina</taxon>
        <taxon>Orbiliomycetes</taxon>
        <taxon>Orbiliales</taxon>
        <taxon>Orbiliaceae</taxon>
        <taxon>Orbilia</taxon>
    </lineage>
</organism>
<dbReference type="Pfam" id="PF02661">
    <property type="entry name" value="Fic"/>
    <property type="match status" value="1"/>
</dbReference>
<dbReference type="AlphaFoldDB" id="A0AAV9V4Y0"/>
<dbReference type="Gene3D" id="1.10.3290.10">
    <property type="entry name" value="Fido-like domain"/>
    <property type="match status" value="1"/>
</dbReference>
<dbReference type="PANTHER" id="PTHR13504:SF38">
    <property type="entry name" value="FIDO DOMAIN-CONTAINING PROTEIN"/>
    <property type="match status" value="1"/>
</dbReference>
<evidence type="ECO:0000313" key="6">
    <source>
        <dbReference type="Proteomes" id="UP001375240"/>
    </source>
</evidence>
<proteinExistence type="predicted"/>
<dbReference type="EMBL" id="JAVHNQ010000003">
    <property type="protein sequence ID" value="KAK6353578.1"/>
    <property type="molecule type" value="Genomic_DNA"/>
</dbReference>
<reference evidence="5 6" key="1">
    <citation type="submission" date="2019-10" db="EMBL/GenBank/DDBJ databases">
        <authorList>
            <person name="Palmer J.M."/>
        </authorList>
    </citation>
    <scope>NUCLEOTIDE SEQUENCE [LARGE SCALE GENOMIC DNA]</scope>
    <source>
        <strain evidence="5 6">TWF696</strain>
    </source>
</reference>
<dbReference type="GO" id="GO:0005524">
    <property type="term" value="F:ATP binding"/>
    <property type="evidence" value="ECO:0007669"/>
    <property type="project" value="UniProtKB-KW"/>
</dbReference>
<protein>
    <recommendedName>
        <fullName evidence="4">Fido domain-containing protein</fullName>
    </recommendedName>
</protein>